<dbReference type="GO" id="GO:0006270">
    <property type="term" value="P:DNA replication initiation"/>
    <property type="evidence" value="ECO:0007669"/>
    <property type="project" value="InterPro"/>
</dbReference>
<dbReference type="InterPro" id="IPR036390">
    <property type="entry name" value="WH_DNA-bd_sf"/>
</dbReference>
<organism evidence="3 4">
    <name type="scientific">Gracilibacillus boraciitolerans JCM 21714</name>
    <dbReference type="NCBI Taxonomy" id="1298598"/>
    <lineage>
        <taxon>Bacteria</taxon>
        <taxon>Bacillati</taxon>
        <taxon>Bacillota</taxon>
        <taxon>Bacilli</taxon>
        <taxon>Bacillales</taxon>
        <taxon>Bacillaceae</taxon>
        <taxon>Gracilibacillus</taxon>
    </lineage>
</organism>
<dbReference type="Pfam" id="PF01051">
    <property type="entry name" value="Rep3_N"/>
    <property type="match status" value="1"/>
</dbReference>
<evidence type="ECO:0000313" key="3">
    <source>
        <dbReference type="EMBL" id="GAE95045.1"/>
    </source>
</evidence>
<dbReference type="eggNOG" id="COG5527">
    <property type="taxonomic scope" value="Bacteria"/>
</dbReference>
<protein>
    <submittedName>
        <fullName evidence="3">Replication protein</fullName>
    </submittedName>
</protein>
<dbReference type="STRING" id="1298598.JCM21714_4251"/>
<feature type="domain" description="Initiator Rep protein WH1" evidence="2">
    <location>
        <begin position="11"/>
        <end position="152"/>
    </location>
</feature>
<keyword evidence="4" id="KW-1185">Reference proteome</keyword>
<accession>W4VNU1</accession>
<reference evidence="3 4" key="1">
    <citation type="journal article" date="2014" name="Genome Announc.">
        <title>Draft Genome Sequence of the Boron-Tolerant and Moderately Halotolerant Bacterium Gracilibacillus boraciitolerans JCM 21714T.</title>
        <authorList>
            <person name="Ahmed I."/>
            <person name="Oshima K."/>
            <person name="Suda W."/>
            <person name="Kitamura K."/>
            <person name="Iida T."/>
            <person name="Ohmori Y."/>
            <person name="Fujiwara T."/>
            <person name="Hattori M."/>
            <person name="Ohkuma M."/>
        </authorList>
    </citation>
    <scope>NUCLEOTIDE SEQUENCE [LARGE SCALE GENOMIC DNA]</scope>
    <source>
        <strain evidence="3 4">JCM 21714</strain>
    </source>
</reference>
<dbReference type="InterPro" id="IPR036388">
    <property type="entry name" value="WH-like_DNA-bd_sf"/>
</dbReference>
<proteinExistence type="inferred from homology"/>
<comment type="caution">
    <text evidence="3">The sequence shown here is derived from an EMBL/GenBank/DDBJ whole genome shotgun (WGS) entry which is preliminary data.</text>
</comment>
<evidence type="ECO:0000256" key="1">
    <source>
        <dbReference type="ARBA" id="ARBA00038283"/>
    </source>
</evidence>
<dbReference type="GO" id="GO:0003887">
    <property type="term" value="F:DNA-directed DNA polymerase activity"/>
    <property type="evidence" value="ECO:0007669"/>
    <property type="project" value="InterPro"/>
</dbReference>
<dbReference type="SUPFAM" id="SSF46785">
    <property type="entry name" value="Winged helix' DNA-binding domain"/>
    <property type="match status" value="2"/>
</dbReference>
<dbReference type="Gene3D" id="1.10.10.10">
    <property type="entry name" value="Winged helix-like DNA-binding domain superfamily/Winged helix DNA-binding domain"/>
    <property type="match status" value="2"/>
</dbReference>
<gene>
    <name evidence="3" type="ORF">JCM21714_4251</name>
</gene>
<evidence type="ECO:0000313" key="4">
    <source>
        <dbReference type="Proteomes" id="UP000019102"/>
    </source>
</evidence>
<dbReference type="Pfam" id="PF21205">
    <property type="entry name" value="Rep3_C"/>
    <property type="match status" value="1"/>
</dbReference>
<evidence type="ECO:0000259" key="2">
    <source>
        <dbReference type="Pfam" id="PF01051"/>
    </source>
</evidence>
<name>W4VNU1_9BACI</name>
<sequence>MEIVKKQNQMVVQSNNLVEAYYDSDLTATEHKIIRYAASKIKSNPDQFPTVSFDVKEFMRAGGLKGNAYHKKIEIIGDELSGKRIKIQNDQKIGWFPWLSSLVYDNGTIYLSFNTLIKDLLLELEGQFTKYNYQYIGDMRSSYSIRLYELLKQYAPIGKRRFDLLVLKKMLGVDGKYKGYGQFKQRVLNQAKKELDRKGKLIFSFEEIKQGRQVKEIVFFIQVHEEQLS</sequence>
<dbReference type="AlphaFoldDB" id="W4VNU1"/>
<dbReference type="Proteomes" id="UP000019102">
    <property type="component" value="Unassembled WGS sequence"/>
</dbReference>
<comment type="similarity">
    <text evidence="1">Belongs to the initiator RepB protein family.</text>
</comment>
<dbReference type="EMBL" id="BAVS01000037">
    <property type="protein sequence ID" value="GAE95045.1"/>
    <property type="molecule type" value="Genomic_DNA"/>
</dbReference>
<dbReference type="InterPro" id="IPR000525">
    <property type="entry name" value="Initiator_Rep_WH1"/>
</dbReference>